<sequence length="138" mass="15509">MKKYVVELSAEERQRLEQVVRVGKAAAYRIRHANMLLAVDESAAGAKIKDADAARAFGVSVRTVELLRERLVEEGLDVALERKKRVRPSIERMFDGEKEAKLIALACGPKPEGRVRWTLRLLADRVVELNIVESCSPQ</sequence>
<reference evidence="1" key="2">
    <citation type="journal article" date="2014" name="ISME J.">
        <title>Microbial stratification in low pH oxic and suboxic macroscopic growths along an acid mine drainage.</title>
        <authorList>
            <person name="Mendez-Garcia C."/>
            <person name="Mesa V."/>
            <person name="Sprenger R.R."/>
            <person name="Richter M."/>
            <person name="Diez M.S."/>
            <person name="Solano J."/>
            <person name="Bargiela R."/>
            <person name="Golyshina O.V."/>
            <person name="Manteca A."/>
            <person name="Ramos J.L."/>
            <person name="Gallego J.R."/>
            <person name="Llorente I."/>
            <person name="Martins Dos Santos V.A."/>
            <person name="Jensen O.N."/>
            <person name="Pelaez A.I."/>
            <person name="Sanchez J."/>
            <person name="Ferrer M."/>
        </authorList>
    </citation>
    <scope>NUCLEOTIDE SEQUENCE</scope>
</reference>
<proteinExistence type="predicted"/>
<feature type="non-terminal residue" evidence="1">
    <location>
        <position position="138"/>
    </location>
</feature>
<organism evidence="1">
    <name type="scientific">mine drainage metagenome</name>
    <dbReference type="NCBI Taxonomy" id="410659"/>
    <lineage>
        <taxon>unclassified sequences</taxon>
        <taxon>metagenomes</taxon>
        <taxon>ecological metagenomes</taxon>
    </lineage>
</organism>
<dbReference type="AlphaFoldDB" id="T1A5F7"/>
<accession>T1A5F7</accession>
<evidence type="ECO:0000313" key="1">
    <source>
        <dbReference type="EMBL" id="EQD52197.1"/>
    </source>
</evidence>
<dbReference type="EMBL" id="AUZZ01004716">
    <property type="protein sequence ID" value="EQD52197.1"/>
    <property type="molecule type" value="Genomic_DNA"/>
</dbReference>
<gene>
    <name evidence="1" type="ORF">B2A_06648</name>
</gene>
<dbReference type="Pfam" id="PF13565">
    <property type="entry name" value="HTH_32"/>
    <property type="match status" value="1"/>
</dbReference>
<protein>
    <submittedName>
        <fullName evidence="1">Transposase</fullName>
    </submittedName>
</protein>
<dbReference type="InterPro" id="IPR009057">
    <property type="entry name" value="Homeodomain-like_sf"/>
</dbReference>
<reference evidence="1" key="1">
    <citation type="submission" date="2013-08" db="EMBL/GenBank/DDBJ databases">
        <authorList>
            <person name="Mendez C."/>
            <person name="Richter M."/>
            <person name="Ferrer M."/>
            <person name="Sanchez J."/>
        </authorList>
    </citation>
    <scope>NUCLEOTIDE SEQUENCE</scope>
</reference>
<name>T1A5F7_9ZZZZ</name>
<comment type="caution">
    <text evidence="1">The sequence shown here is derived from an EMBL/GenBank/DDBJ whole genome shotgun (WGS) entry which is preliminary data.</text>
</comment>
<dbReference type="SUPFAM" id="SSF46689">
    <property type="entry name" value="Homeodomain-like"/>
    <property type="match status" value="1"/>
</dbReference>